<reference evidence="1" key="1">
    <citation type="journal article" date="2014" name="Int. J. Syst. Evol. Microbiol.">
        <title>Complete genome sequence of Corynebacterium casei LMG S-19264T (=DSM 44701T), isolated from a smear-ripened cheese.</title>
        <authorList>
            <consortium name="US DOE Joint Genome Institute (JGI-PGF)"/>
            <person name="Walter F."/>
            <person name="Albersmeier A."/>
            <person name="Kalinowski J."/>
            <person name="Ruckert C."/>
        </authorList>
    </citation>
    <scope>NUCLEOTIDE SEQUENCE</scope>
    <source>
        <strain evidence="1">JCM 3276</strain>
    </source>
</reference>
<evidence type="ECO:0000313" key="2">
    <source>
        <dbReference type="Proteomes" id="UP000660680"/>
    </source>
</evidence>
<evidence type="ECO:0000313" key="1">
    <source>
        <dbReference type="EMBL" id="GGS31464.1"/>
    </source>
</evidence>
<dbReference type="AlphaFoldDB" id="A0A918GEV7"/>
<dbReference type="Proteomes" id="UP000660680">
    <property type="component" value="Unassembled WGS sequence"/>
</dbReference>
<sequence length="107" mass="10886">MGSEAVLPFLGADGFAAPPLIRAAPLRLGAPQKRIHPIGHQVSNRVAHGLSAALALRDRHRTAGALPQVGARLSSAAAGRLGGSRVAFLVRWGGPAFAGPLSEAARA</sequence>
<comment type="caution">
    <text evidence="1">The sequence shown here is derived from an EMBL/GenBank/DDBJ whole genome shotgun (WGS) entry which is preliminary data.</text>
</comment>
<proteinExistence type="predicted"/>
<accession>A0A918GEV7</accession>
<reference evidence="1" key="2">
    <citation type="submission" date="2020-09" db="EMBL/GenBank/DDBJ databases">
        <authorList>
            <person name="Sun Q."/>
            <person name="Ohkuma M."/>
        </authorList>
    </citation>
    <scope>NUCLEOTIDE SEQUENCE</scope>
    <source>
        <strain evidence="1">JCM 3276</strain>
    </source>
</reference>
<name>A0A918GEV7_9PSEU</name>
<protein>
    <submittedName>
        <fullName evidence="1">Uncharacterized protein</fullName>
    </submittedName>
</protein>
<dbReference type="EMBL" id="BMRB01000002">
    <property type="protein sequence ID" value="GGS31464.1"/>
    <property type="molecule type" value="Genomic_DNA"/>
</dbReference>
<keyword evidence="2" id="KW-1185">Reference proteome</keyword>
<gene>
    <name evidence="1" type="ORF">GCM10010171_26670</name>
</gene>
<organism evidence="1 2">
    <name type="scientific">Actinokineospora fastidiosa</name>
    <dbReference type="NCBI Taxonomy" id="1816"/>
    <lineage>
        <taxon>Bacteria</taxon>
        <taxon>Bacillati</taxon>
        <taxon>Actinomycetota</taxon>
        <taxon>Actinomycetes</taxon>
        <taxon>Pseudonocardiales</taxon>
        <taxon>Pseudonocardiaceae</taxon>
        <taxon>Actinokineospora</taxon>
    </lineage>
</organism>